<dbReference type="GO" id="GO:0008206">
    <property type="term" value="P:bile acid metabolic process"/>
    <property type="evidence" value="ECO:0007669"/>
    <property type="project" value="UniProtKB-ARBA"/>
</dbReference>
<sequence length="251" mass="26387">MKRSFERLTVVITGAAGGIGRALTRAYAREGATVVLGDLEDSQGGTMADAVRGEGGSAIFVAGDLNDRDAASELIAAALKATGRLDVLIHNAGIGQWKSPYELEIDEWERVVNVNLRGAFLCAREAAKAMKQGGGGSIVNIASTRALQSEPNSEAYAATKGGIVSLTHALALSLGPDRIRVNAISPGWIETGDYSALREADHAQHPAGRVGTPEDVVRACFYLTDPENGFVTGANLIVDGGMTRKMIYDES</sequence>
<dbReference type="NCBIfam" id="NF005559">
    <property type="entry name" value="PRK07231.1"/>
    <property type="match status" value="1"/>
</dbReference>
<reference evidence="3 4" key="1">
    <citation type="submission" date="2020-08" db="EMBL/GenBank/DDBJ databases">
        <title>Cohnella phylogeny.</title>
        <authorList>
            <person name="Dunlap C."/>
        </authorList>
    </citation>
    <scope>NUCLEOTIDE SEQUENCE [LARGE SCALE GENOMIC DNA]</scope>
    <source>
        <strain evidence="3 4">DSM 28246</strain>
    </source>
</reference>
<dbReference type="RefSeq" id="WP_185140649.1">
    <property type="nucleotide sequence ID" value="NZ_JACJVP010000001.1"/>
</dbReference>
<dbReference type="PROSITE" id="PS00061">
    <property type="entry name" value="ADH_SHORT"/>
    <property type="match status" value="1"/>
</dbReference>
<dbReference type="EMBL" id="JACJVP010000001">
    <property type="protein sequence ID" value="MBB6669213.1"/>
    <property type="molecule type" value="Genomic_DNA"/>
</dbReference>
<dbReference type="Proteomes" id="UP000547209">
    <property type="component" value="Unassembled WGS sequence"/>
</dbReference>
<dbReference type="FunFam" id="3.40.50.720:FF:000084">
    <property type="entry name" value="Short-chain dehydrogenase reductase"/>
    <property type="match status" value="1"/>
</dbReference>
<dbReference type="EC" id="1.1.1.47" evidence="3"/>
<dbReference type="PANTHER" id="PTHR24321">
    <property type="entry name" value="DEHYDROGENASES, SHORT CHAIN"/>
    <property type="match status" value="1"/>
</dbReference>
<dbReference type="InterPro" id="IPR002347">
    <property type="entry name" value="SDR_fam"/>
</dbReference>
<dbReference type="InterPro" id="IPR036291">
    <property type="entry name" value="NAD(P)-bd_dom_sf"/>
</dbReference>
<dbReference type="Gene3D" id="3.40.50.720">
    <property type="entry name" value="NAD(P)-binding Rossmann-like Domain"/>
    <property type="match status" value="1"/>
</dbReference>
<dbReference type="PANTHER" id="PTHR24321:SF8">
    <property type="entry name" value="ESTRADIOL 17-BETA-DEHYDROGENASE 8-RELATED"/>
    <property type="match status" value="1"/>
</dbReference>
<keyword evidence="4" id="KW-1185">Reference proteome</keyword>
<dbReference type="SUPFAM" id="SSF51735">
    <property type="entry name" value="NAD(P)-binding Rossmann-fold domains"/>
    <property type="match status" value="1"/>
</dbReference>
<dbReference type="InterPro" id="IPR020904">
    <property type="entry name" value="Sc_DH/Rdtase_CS"/>
</dbReference>
<dbReference type="GO" id="GO:0047936">
    <property type="term" value="F:glucose 1-dehydrogenase [NAD(P)+] activity"/>
    <property type="evidence" value="ECO:0007669"/>
    <property type="project" value="UniProtKB-EC"/>
</dbReference>
<dbReference type="PRINTS" id="PR00080">
    <property type="entry name" value="SDRFAMILY"/>
</dbReference>
<comment type="caution">
    <text evidence="3">The sequence shown here is derived from an EMBL/GenBank/DDBJ whole genome shotgun (WGS) entry which is preliminary data.</text>
</comment>
<dbReference type="Pfam" id="PF13561">
    <property type="entry name" value="adh_short_C2"/>
    <property type="match status" value="1"/>
</dbReference>
<comment type="similarity">
    <text evidence="1">Belongs to the short-chain dehydrogenases/reductases (SDR) family.</text>
</comment>
<dbReference type="PRINTS" id="PR00081">
    <property type="entry name" value="GDHRDH"/>
</dbReference>
<name>A0A7X0RKN0_9BACL</name>
<proteinExistence type="inferred from homology"/>
<evidence type="ECO:0000313" key="4">
    <source>
        <dbReference type="Proteomes" id="UP000547209"/>
    </source>
</evidence>
<evidence type="ECO:0000256" key="2">
    <source>
        <dbReference type="ARBA" id="ARBA00023002"/>
    </source>
</evidence>
<evidence type="ECO:0000313" key="3">
    <source>
        <dbReference type="EMBL" id="MBB6669213.1"/>
    </source>
</evidence>
<organism evidence="3 4">
    <name type="scientific">Cohnella nanjingensis</name>
    <dbReference type="NCBI Taxonomy" id="1387779"/>
    <lineage>
        <taxon>Bacteria</taxon>
        <taxon>Bacillati</taxon>
        <taxon>Bacillota</taxon>
        <taxon>Bacilli</taxon>
        <taxon>Bacillales</taxon>
        <taxon>Paenibacillaceae</taxon>
        <taxon>Cohnella</taxon>
    </lineage>
</organism>
<gene>
    <name evidence="3" type="ORF">H7C19_00770</name>
</gene>
<evidence type="ECO:0000256" key="1">
    <source>
        <dbReference type="ARBA" id="ARBA00006484"/>
    </source>
</evidence>
<keyword evidence="2 3" id="KW-0560">Oxidoreductase</keyword>
<accession>A0A7X0RKN0</accession>
<protein>
    <submittedName>
        <fullName evidence="3">Glucose 1-dehydrogenase</fullName>
        <ecNumber evidence="3">1.1.1.47</ecNumber>
    </submittedName>
</protein>
<dbReference type="AlphaFoldDB" id="A0A7X0RKN0"/>